<organism evidence="1 2">
    <name type="scientific">Durusdinium trenchii</name>
    <dbReference type="NCBI Taxonomy" id="1381693"/>
    <lineage>
        <taxon>Eukaryota</taxon>
        <taxon>Sar</taxon>
        <taxon>Alveolata</taxon>
        <taxon>Dinophyceae</taxon>
        <taxon>Suessiales</taxon>
        <taxon>Symbiodiniaceae</taxon>
        <taxon>Durusdinium</taxon>
    </lineage>
</organism>
<keyword evidence="2" id="KW-1185">Reference proteome</keyword>
<gene>
    <name evidence="1" type="ORF">CCMP2556_LOCUS29137</name>
</gene>
<dbReference type="InterPro" id="IPR029068">
    <property type="entry name" value="Glyas_Bleomycin-R_OHBP_Dase"/>
</dbReference>
<sequence>MGIMASALQMVEDVMGKIVQGLLMPKVAPAWYAGTRRLTEFPEAAAESLLLMGFVTLEVPDIEVAMSFFVSGLGAKEGAEVDGAKVVQIGASQLRLVPSGKRADLAAWPGQFYVWVEDSKATLSSCQSLEKSTAEVIQEVYHIKEEGAADAILLQDPAGQNSFVVNQAPLGGHGYDHAVCFAWDRQGVQYPGTHWPHAPDCCRPSRWCRAILLTIPGSFSVENKAGTVNVVTIDGQESCGIV</sequence>
<dbReference type="EMBL" id="CAXAMN010021395">
    <property type="protein sequence ID" value="CAK9059124.1"/>
    <property type="molecule type" value="Genomic_DNA"/>
</dbReference>
<protein>
    <submittedName>
        <fullName evidence="1">Uncharacterized protein</fullName>
    </submittedName>
</protein>
<dbReference type="SUPFAM" id="SSF54593">
    <property type="entry name" value="Glyoxalase/Bleomycin resistance protein/Dihydroxybiphenyl dioxygenase"/>
    <property type="match status" value="1"/>
</dbReference>
<name>A0ABP0N9R6_9DINO</name>
<comment type="caution">
    <text evidence="1">The sequence shown here is derived from an EMBL/GenBank/DDBJ whole genome shotgun (WGS) entry which is preliminary data.</text>
</comment>
<evidence type="ECO:0000313" key="1">
    <source>
        <dbReference type="EMBL" id="CAK9059124.1"/>
    </source>
</evidence>
<dbReference type="Proteomes" id="UP001642484">
    <property type="component" value="Unassembled WGS sequence"/>
</dbReference>
<dbReference type="Gene3D" id="3.10.180.10">
    <property type="entry name" value="2,3-Dihydroxybiphenyl 1,2-Dioxygenase, domain 1"/>
    <property type="match status" value="1"/>
</dbReference>
<accession>A0ABP0N9R6</accession>
<evidence type="ECO:0000313" key="2">
    <source>
        <dbReference type="Proteomes" id="UP001642484"/>
    </source>
</evidence>
<proteinExistence type="predicted"/>
<reference evidence="1 2" key="1">
    <citation type="submission" date="2024-02" db="EMBL/GenBank/DDBJ databases">
        <authorList>
            <person name="Chen Y."/>
            <person name="Shah S."/>
            <person name="Dougan E. K."/>
            <person name="Thang M."/>
            <person name="Chan C."/>
        </authorList>
    </citation>
    <scope>NUCLEOTIDE SEQUENCE [LARGE SCALE GENOMIC DNA]</scope>
</reference>